<dbReference type="Gene3D" id="2.30.30.110">
    <property type="match status" value="1"/>
</dbReference>
<evidence type="ECO:0000313" key="4">
    <source>
        <dbReference type="EMBL" id="QGU28743.1"/>
    </source>
</evidence>
<proteinExistence type="inferred from homology"/>
<dbReference type="OrthoDB" id="5184628at2"/>
<reference evidence="4 5" key="1">
    <citation type="submission" date="2018-09" db="EMBL/GenBank/DDBJ databases">
        <title>Whole genome sequencing of Microbacterium oryzae strain MB-10T.</title>
        <authorList>
            <person name="Das S.K."/>
        </authorList>
    </citation>
    <scope>NUCLEOTIDE SEQUENCE [LARGE SCALE GENOMIC DNA]</scope>
    <source>
        <strain evidence="4 5">MB-10</strain>
    </source>
</reference>
<feature type="compositionally biased region" description="Low complexity" evidence="3">
    <location>
        <begin position="30"/>
        <end position="39"/>
    </location>
</feature>
<dbReference type="AlphaFoldDB" id="A0A6I6E0U3"/>
<dbReference type="Proteomes" id="UP000422989">
    <property type="component" value="Chromosome"/>
</dbReference>
<feature type="region of interest" description="Disordered" evidence="3">
    <location>
        <begin position="1"/>
        <end position="67"/>
    </location>
</feature>
<keyword evidence="5" id="KW-1185">Reference proteome</keyword>
<evidence type="ECO:0000256" key="2">
    <source>
        <dbReference type="ARBA" id="ARBA00022649"/>
    </source>
</evidence>
<sequence>MLVSRALDALSGAVKGAPPAPRRAQRSGRRSAPATARSAPPRPAPAPSAPPVARDPRSTARTVEVDPHAMRDLRLRYAPDRDGAPDAGEIVWTWVPYAERDGRGKDRPVLVIAAHGADRAYAVKLTSKPHDGDREYVSIGSGPWDGQGRESWVDLDQLYSVHRDGMRREAAELDRERFARIAAELRRRYGWRA</sequence>
<evidence type="ECO:0000313" key="5">
    <source>
        <dbReference type="Proteomes" id="UP000422989"/>
    </source>
</evidence>
<dbReference type="EMBL" id="CP032550">
    <property type="protein sequence ID" value="QGU28743.1"/>
    <property type="molecule type" value="Genomic_DNA"/>
</dbReference>
<dbReference type="SUPFAM" id="SSF50118">
    <property type="entry name" value="Cell growth inhibitor/plasmid maintenance toxic component"/>
    <property type="match status" value="1"/>
</dbReference>
<dbReference type="InterPro" id="IPR003477">
    <property type="entry name" value="PemK-like"/>
</dbReference>
<comment type="similarity">
    <text evidence="1">Belongs to the PemK/MazF family.</text>
</comment>
<evidence type="ECO:0000256" key="3">
    <source>
        <dbReference type="SAM" id="MobiDB-lite"/>
    </source>
</evidence>
<feature type="compositionally biased region" description="Basic and acidic residues" evidence="3">
    <location>
        <begin position="54"/>
        <end position="67"/>
    </location>
</feature>
<dbReference type="GO" id="GO:0003677">
    <property type="term" value="F:DNA binding"/>
    <property type="evidence" value="ECO:0007669"/>
    <property type="project" value="InterPro"/>
</dbReference>
<gene>
    <name evidence="4" type="ORF">D7D94_02210</name>
</gene>
<feature type="compositionally biased region" description="Pro residues" evidence="3">
    <location>
        <begin position="40"/>
        <end position="50"/>
    </location>
</feature>
<keyword evidence="2" id="KW-1277">Toxin-antitoxin system</keyword>
<protein>
    <submittedName>
        <fullName evidence="4">Type II toxin-antitoxin system PemK/MazF family toxin</fullName>
    </submittedName>
</protein>
<dbReference type="KEGG" id="moj:D7D94_02210"/>
<name>A0A6I6E0U3_9MICO</name>
<organism evidence="4 5">
    <name type="scientific">Microbacterium oryzae</name>
    <dbReference type="NCBI Taxonomy" id="743009"/>
    <lineage>
        <taxon>Bacteria</taxon>
        <taxon>Bacillati</taxon>
        <taxon>Actinomycetota</taxon>
        <taxon>Actinomycetes</taxon>
        <taxon>Micrococcales</taxon>
        <taxon>Microbacteriaceae</taxon>
        <taxon>Microbacterium</taxon>
    </lineage>
</organism>
<accession>A0A6I6E0U3</accession>
<dbReference type="InterPro" id="IPR011067">
    <property type="entry name" value="Plasmid_toxin/cell-grow_inhib"/>
</dbReference>
<dbReference type="Pfam" id="PF02452">
    <property type="entry name" value="PemK_toxin"/>
    <property type="match status" value="1"/>
</dbReference>
<evidence type="ECO:0000256" key="1">
    <source>
        <dbReference type="ARBA" id="ARBA00007521"/>
    </source>
</evidence>